<accession>V4B9J7</accession>
<name>V4B9J7_LOTGI</name>
<gene>
    <name evidence="1" type="ORF">LOTGIDRAFT_155108</name>
</gene>
<reference evidence="1 2" key="1">
    <citation type="journal article" date="2013" name="Nature">
        <title>Insights into bilaterian evolution from three spiralian genomes.</title>
        <authorList>
            <person name="Simakov O."/>
            <person name="Marletaz F."/>
            <person name="Cho S.J."/>
            <person name="Edsinger-Gonzales E."/>
            <person name="Havlak P."/>
            <person name="Hellsten U."/>
            <person name="Kuo D.H."/>
            <person name="Larsson T."/>
            <person name="Lv J."/>
            <person name="Arendt D."/>
            <person name="Savage R."/>
            <person name="Osoegawa K."/>
            <person name="de Jong P."/>
            <person name="Grimwood J."/>
            <person name="Chapman J.A."/>
            <person name="Shapiro H."/>
            <person name="Aerts A."/>
            <person name="Otillar R.P."/>
            <person name="Terry A.Y."/>
            <person name="Boore J.L."/>
            <person name="Grigoriev I.V."/>
            <person name="Lindberg D.R."/>
            <person name="Seaver E.C."/>
            <person name="Weisblat D.A."/>
            <person name="Putnam N.H."/>
            <person name="Rokhsar D.S."/>
        </authorList>
    </citation>
    <scope>NUCLEOTIDE SEQUENCE [LARGE SCALE GENOMIC DNA]</scope>
</reference>
<protein>
    <submittedName>
        <fullName evidence="1">Uncharacterized protein</fullName>
    </submittedName>
</protein>
<dbReference type="CTD" id="20236590"/>
<dbReference type="AlphaFoldDB" id="V4B9J7"/>
<proteinExistence type="predicted"/>
<evidence type="ECO:0000313" key="1">
    <source>
        <dbReference type="EMBL" id="ESO85619.1"/>
    </source>
</evidence>
<dbReference type="Proteomes" id="UP000030746">
    <property type="component" value="Unassembled WGS sequence"/>
</dbReference>
<evidence type="ECO:0000313" key="2">
    <source>
        <dbReference type="Proteomes" id="UP000030746"/>
    </source>
</evidence>
<keyword evidence="2" id="KW-1185">Reference proteome</keyword>
<dbReference type="EMBL" id="KB203274">
    <property type="protein sequence ID" value="ESO85619.1"/>
    <property type="molecule type" value="Genomic_DNA"/>
</dbReference>
<dbReference type="GeneID" id="20236590"/>
<sequence length="104" mass="11832">MNFDPIRSTYSGKCQLSKIIVDHVMPKVIKWLTGNRLHDIMEGFKAFQGFPSLIRTLDSTHVPCTTIYSTFLRVLISVNIHMSAFNMVSGKLTNQSTILTLNHY</sequence>
<dbReference type="RefSeq" id="XP_009063860.1">
    <property type="nucleotide sequence ID" value="XM_009065612.1"/>
</dbReference>
<organism evidence="1 2">
    <name type="scientific">Lottia gigantea</name>
    <name type="common">Giant owl limpet</name>
    <dbReference type="NCBI Taxonomy" id="225164"/>
    <lineage>
        <taxon>Eukaryota</taxon>
        <taxon>Metazoa</taxon>
        <taxon>Spiralia</taxon>
        <taxon>Lophotrochozoa</taxon>
        <taxon>Mollusca</taxon>
        <taxon>Gastropoda</taxon>
        <taxon>Patellogastropoda</taxon>
        <taxon>Lottioidea</taxon>
        <taxon>Lottiidae</taxon>
        <taxon>Lottia</taxon>
    </lineage>
</organism>
<dbReference type="KEGG" id="lgi:LOTGIDRAFT_155108"/>
<dbReference type="HOGENOM" id="CLU_2253081_0_0_1"/>